<dbReference type="InterPro" id="IPR029071">
    <property type="entry name" value="Ubiquitin-like_domsf"/>
</dbReference>
<dbReference type="EMBL" id="HACG01001224">
    <property type="protein sequence ID" value="CEK48089.1"/>
    <property type="molecule type" value="Transcribed_RNA"/>
</dbReference>
<feature type="non-terminal residue" evidence="2">
    <location>
        <position position="96"/>
    </location>
</feature>
<dbReference type="Gene3D" id="3.10.20.90">
    <property type="entry name" value="Phosphatidylinositol 3-kinase Catalytic Subunit, Chain A, domain 1"/>
    <property type="match status" value="1"/>
</dbReference>
<feature type="domain" description="PI3K-RBD" evidence="1">
    <location>
        <begin position="1"/>
        <end position="31"/>
    </location>
</feature>
<name>A0A0B6XW03_9EUPU</name>
<proteinExistence type="predicted"/>
<evidence type="ECO:0000259" key="1">
    <source>
        <dbReference type="PROSITE" id="PS51546"/>
    </source>
</evidence>
<gene>
    <name evidence="2" type="primary">ORF3069</name>
</gene>
<feature type="non-terminal residue" evidence="2">
    <location>
        <position position="1"/>
    </location>
</feature>
<accession>A0A0B6XW03</accession>
<reference evidence="2" key="1">
    <citation type="submission" date="2014-12" db="EMBL/GenBank/DDBJ databases">
        <title>Insight into the proteome of Arion vulgaris.</title>
        <authorList>
            <person name="Aradska J."/>
            <person name="Bulat T."/>
            <person name="Smidak R."/>
            <person name="Sarate P."/>
            <person name="Gangsoo J."/>
            <person name="Sialana F."/>
            <person name="Bilban M."/>
            <person name="Lubec G."/>
        </authorList>
    </citation>
    <scope>NUCLEOTIDE SEQUENCE</scope>
    <source>
        <tissue evidence="2">Skin</tissue>
    </source>
</reference>
<dbReference type="AlphaFoldDB" id="A0A0B6XW03"/>
<protein>
    <recommendedName>
        <fullName evidence="1">PI3K-RBD domain-containing protein</fullName>
    </recommendedName>
</protein>
<evidence type="ECO:0000313" key="2">
    <source>
        <dbReference type="EMBL" id="CEK48089.1"/>
    </source>
</evidence>
<dbReference type="SUPFAM" id="SSF54236">
    <property type="entry name" value="Ubiquitin-like"/>
    <property type="match status" value="1"/>
</dbReference>
<dbReference type="PROSITE" id="PS51546">
    <property type="entry name" value="PI3K_RBD"/>
    <property type="match status" value="1"/>
</dbReference>
<dbReference type="InterPro" id="IPR000341">
    <property type="entry name" value="PI3K_Ras-bd_dom"/>
</dbReference>
<sequence length="96" mass="11095">EYLCNDLPLAKFDYTHNCLKVNRDISLELVSIEEVSRPFIRTSDDDTQMLYFPREYINADGTAISQGALTVYLDTFYHQVDIILEHFTTDAYGAYS</sequence>
<organism evidence="2">
    <name type="scientific">Arion vulgaris</name>
    <dbReference type="NCBI Taxonomy" id="1028688"/>
    <lineage>
        <taxon>Eukaryota</taxon>
        <taxon>Metazoa</taxon>
        <taxon>Spiralia</taxon>
        <taxon>Lophotrochozoa</taxon>
        <taxon>Mollusca</taxon>
        <taxon>Gastropoda</taxon>
        <taxon>Heterobranchia</taxon>
        <taxon>Euthyneura</taxon>
        <taxon>Panpulmonata</taxon>
        <taxon>Eupulmonata</taxon>
        <taxon>Stylommatophora</taxon>
        <taxon>Helicina</taxon>
        <taxon>Arionoidea</taxon>
        <taxon>Arionidae</taxon>
        <taxon>Arion</taxon>
    </lineage>
</organism>